<dbReference type="PANTHER" id="PTHR30344">
    <property type="entry name" value="6-PHOSPHOGLUCONOLACTONASE-RELATED"/>
    <property type="match status" value="1"/>
</dbReference>
<dbReference type="Proteomes" id="UP000320762">
    <property type="component" value="Unassembled WGS sequence"/>
</dbReference>
<dbReference type="SUPFAM" id="SSF75011">
    <property type="entry name" value="3-carboxy-cis,cis-mucoante lactonizing enzyme"/>
    <property type="match status" value="1"/>
</dbReference>
<comment type="caution">
    <text evidence="2">The sequence shown here is derived from an EMBL/GenBank/DDBJ whole genome shotgun (WGS) entry which is preliminary data.</text>
</comment>
<evidence type="ECO:0000256" key="1">
    <source>
        <dbReference type="ARBA" id="ARBA00005564"/>
    </source>
</evidence>
<protein>
    <submittedName>
        <fullName evidence="2">3-carboxy-cis cis-mucoante lactonizing enzyme</fullName>
    </submittedName>
</protein>
<dbReference type="InterPro" id="IPR050282">
    <property type="entry name" value="Cycloisomerase_2"/>
</dbReference>
<sequence length="358" mass="38757">MLDGTQHVGDGYLYTLAVDTDRGTLELVNTTTAASAHPWLSYDTTRRVLYASGWSNPIAGHRTYSAYAIQDDFTPLLLNTVPSCGTKPIANQFVSHTDSGVFYGVDFVNPCGDVWSIKESGAFDENIQTIAFEEGATLHGFVNTVDLRFMYVMDLGGNAVHTFQVDAGNGTVAELTTTPPSVEDAGPRHAVIHPSGNFMYLIDEEGLRVDQFALDSSTAQLTITNKTLAVTPFGVSVTRQRLRILGRRNCSLILRNTLYTSTRSRDASQPGYISGWSLTEDGDIEADLFVVETPEAGGTPWSDASKDMLILTDQDTGFVALYNLTGSTLELVNRVIERTHASGSITGTACCAGSVWLD</sequence>
<dbReference type="InterPro" id="IPR015943">
    <property type="entry name" value="WD40/YVTN_repeat-like_dom_sf"/>
</dbReference>
<dbReference type="InterPro" id="IPR019405">
    <property type="entry name" value="Lactonase_7-beta_prop"/>
</dbReference>
<organism evidence="2 3">
    <name type="scientific">Schizophyllum amplum</name>
    <dbReference type="NCBI Taxonomy" id="97359"/>
    <lineage>
        <taxon>Eukaryota</taxon>
        <taxon>Fungi</taxon>
        <taxon>Dikarya</taxon>
        <taxon>Basidiomycota</taxon>
        <taxon>Agaricomycotina</taxon>
        <taxon>Agaricomycetes</taxon>
        <taxon>Agaricomycetidae</taxon>
        <taxon>Agaricales</taxon>
        <taxon>Schizophyllaceae</taxon>
        <taxon>Schizophyllum</taxon>
    </lineage>
</organism>
<dbReference type="AlphaFoldDB" id="A0A550C8U4"/>
<accession>A0A550C8U4</accession>
<dbReference type="PANTHER" id="PTHR30344:SF4">
    <property type="entry name" value="CYCLASE, PUTATIVE (AFU_ORTHOLOGUE AFUA_6G11580)-RELATED"/>
    <property type="match status" value="1"/>
</dbReference>
<evidence type="ECO:0000313" key="3">
    <source>
        <dbReference type="Proteomes" id="UP000320762"/>
    </source>
</evidence>
<evidence type="ECO:0000313" key="2">
    <source>
        <dbReference type="EMBL" id="TRM61230.1"/>
    </source>
</evidence>
<gene>
    <name evidence="2" type="ORF">BD626DRAFT_549217</name>
</gene>
<dbReference type="Gene3D" id="2.130.10.10">
    <property type="entry name" value="YVTN repeat-like/Quinoprotein amine dehydrogenase"/>
    <property type="match status" value="1"/>
</dbReference>
<dbReference type="EMBL" id="VDMD01000017">
    <property type="protein sequence ID" value="TRM61230.1"/>
    <property type="molecule type" value="Genomic_DNA"/>
</dbReference>
<dbReference type="GO" id="GO:0017057">
    <property type="term" value="F:6-phosphogluconolactonase activity"/>
    <property type="evidence" value="ECO:0007669"/>
    <property type="project" value="TreeGrafter"/>
</dbReference>
<reference evidence="2 3" key="1">
    <citation type="journal article" date="2019" name="New Phytol.">
        <title>Comparative genomics reveals unique wood-decay strategies and fruiting body development in the Schizophyllaceae.</title>
        <authorList>
            <person name="Almasi E."/>
            <person name="Sahu N."/>
            <person name="Krizsan K."/>
            <person name="Balint B."/>
            <person name="Kovacs G.M."/>
            <person name="Kiss B."/>
            <person name="Cseklye J."/>
            <person name="Drula E."/>
            <person name="Henrissat B."/>
            <person name="Nagy I."/>
            <person name="Chovatia M."/>
            <person name="Adam C."/>
            <person name="LaButti K."/>
            <person name="Lipzen A."/>
            <person name="Riley R."/>
            <person name="Grigoriev I.V."/>
            <person name="Nagy L.G."/>
        </authorList>
    </citation>
    <scope>NUCLEOTIDE SEQUENCE [LARGE SCALE GENOMIC DNA]</scope>
    <source>
        <strain evidence="2 3">NL-1724</strain>
    </source>
</reference>
<proteinExistence type="inferred from homology"/>
<name>A0A550C8U4_9AGAR</name>
<dbReference type="STRING" id="97359.A0A550C8U4"/>
<dbReference type="OrthoDB" id="9972196at2759"/>
<comment type="similarity">
    <text evidence="1">Belongs to the cycloisomerase 2 family.</text>
</comment>
<keyword evidence="3" id="KW-1185">Reference proteome</keyword>
<dbReference type="Pfam" id="PF10282">
    <property type="entry name" value="Lactonase"/>
    <property type="match status" value="1"/>
</dbReference>